<proteinExistence type="predicted"/>
<dbReference type="SUPFAM" id="SSF69118">
    <property type="entry name" value="AhpD-like"/>
    <property type="match status" value="2"/>
</dbReference>
<dbReference type="PANTHER" id="PTHR33570:SF10">
    <property type="entry name" value="GAMMA-CARBOXYMUCONOLACTONE DECARBOXYLASE"/>
    <property type="match status" value="1"/>
</dbReference>
<dbReference type="Pfam" id="PF02627">
    <property type="entry name" value="CMD"/>
    <property type="match status" value="3"/>
</dbReference>
<gene>
    <name evidence="2" type="ORF">EV184_12511</name>
</gene>
<organism evidence="2 3">
    <name type="scientific">Sinorhizobium americanum</name>
    <dbReference type="NCBI Taxonomy" id="194963"/>
    <lineage>
        <taxon>Bacteria</taxon>
        <taxon>Pseudomonadati</taxon>
        <taxon>Pseudomonadota</taxon>
        <taxon>Alphaproteobacteria</taxon>
        <taxon>Hyphomicrobiales</taxon>
        <taxon>Rhizobiaceae</taxon>
        <taxon>Sinorhizobium/Ensifer group</taxon>
        <taxon>Sinorhizobium</taxon>
    </lineage>
</organism>
<comment type="caution">
    <text evidence="2">The sequence shown here is derived from an EMBL/GenBank/DDBJ whole genome shotgun (WGS) entry which is preliminary data.</text>
</comment>
<dbReference type="EMBL" id="SLVU01000025">
    <property type="protein sequence ID" value="TCN22087.1"/>
    <property type="molecule type" value="Genomic_DNA"/>
</dbReference>
<name>A0A4R2B5R2_9HYPH</name>
<feature type="domain" description="Carboxymuconolactone decarboxylase-like" evidence="1">
    <location>
        <begin position="213"/>
        <end position="296"/>
    </location>
</feature>
<accession>A0A4R2B5R2</accession>
<sequence length="451" mass="48161">MMKTWKVARPDGDRTTDRGRRTMIQTTMGLMTAAALGNSAAAQPSEVPGADRRARGLEALRAVGGGDFSRNLDPLSPDLSQLLIEDAYGDVMARPGLPLKTRELINVAVITVLGTARPALRFHIAGMLEAGWSPREVVETLLHSVVYGGFPFAQDAMLLAREVFAERGVTVGTATGRPDGDDWVLGVQQLLKTGGDDASAFARRVIEGSGLSPDLDRLTVEFAHGEIWNRPGLALKDRELATLSMVIAIGNLDSTIRFHVEACLRTGWTRAEITELLIQMPVYIGWPQALTAVAPALDVFAEVEAGGLAAPSLTGEAIATQRSQSEPDDARFNRGVSAMTATSQVSGKGVIAAFRDIAPDLGRYIVEFAYGEVFSRPGLDLKSRELATVAALTARGTAADETPLNVHLKAALNTGATRQEVTEAILHMLPYAGFSRVQAAMAVATQVFSDQ</sequence>
<evidence type="ECO:0000313" key="2">
    <source>
        <dbReference type="EMBL" id="TCN22087.1"/>
    </source>
</evidence>
<dbReference type="InterPro" id="IPR029032">
    <property type="entry name" value="AhpD-like"/>
</dbReference>
<dbReference type="AlphaFoldDB" id="A0A4R2B5R2"/>
<feature type="domain" description="Carboxymuconolactone decarboxylase-like" evidence="1">
    <location>
        <begin position="359"/>
        <end position="445"/>
    </location>
</feature>
<reference evidence="2 3" key="1">
    <citation type="submission" date="2019-03" db="EMBL/GenBank/DDBJ databases">
        <title>Genomic Encyclopedia of Type Strains, Phase IV (KMG-V): Genome sequencing to study the core and pangenomes of soil and plant-associated prokaryotes.</title>
        <authorList>
            <person name="Whitman W."/>
        </authorList>
    </citation>
    <scope>NUCLEOTIDE SEQUENCE [LARGE SCALE GENOMIC DNA]</scope>
    <source>
        <strain evidence="2 3">23C40</strain>
    </source>
</reference>
<evidence type="ECO:0000313" key="3">
    <source>
        <dbReference type="Proteomes" id="UP000295043"/>
    </source>
</evidence>
<evidence type="ECO:0000259" key="1">
    <source>
        <dbReference type="Pfam" id="PF02627"/>
    </source>
</evidence>
<dbReference type="Gene3D" id="1.20.1290.10">
    <property type="entry name" value="AhpD-like"/>
    <property type="match status" value="3"/>
</dbReference>
<feature type="domain" description="Carboxymuconolactone decarboxylase-like" evidence="1">
    <location>
        <begin position="84"/>
        <end position="162"/>
    </location>
</feature>
<dbReference type="Proteomes" id="UP000295043">
    <property type="component" value="Unassembled WGS sequence"/>
</dbReference>
<protein>
    <submittedName>
        <fullName evidence="2">4-carboxymuconolactone decarboxylase</fullName>
    </submittedName>
</protein>
<dbReference type="InterPro" id="IPR003779">
    <property type="entry name" value="CMD-like"/>
</dbReference>
<dbReference type="GO" id="GO:0051920">
    <property type="term" value="F:peroxiredoxin activity"/>
    <property type="evidence" value="ECO:0007669"/>
    <property type="project" value="InterPro"/>
</dbReference>
<dbReference type="InterPro" id="IPR052512">
    <property type="entry name" value="4CMD/NDH-1_regulator"/>
</dbReference>
<dbReference type="PANTHER" id="PTHR33570">
    <property type="entry name" value="4-CARBOXYMUCONOLACTONE DECARBOXYLASE FAMILY PROTEIN"/>
    <property type="match status" value="1"/>
</dbReference>